<accession>A0A974RW94</accession>
<evidence type="ECO:0000313" key="2">
    <source>
        <dbReference type="EMBL" id="QQP84892.1"/>
    </source>
</evidence>
<sequence length="179" mass="20032">MSNENLKDSLSALMDNAADDLEIRRLLAHADDEIMATWSRYQIARSVMQEQVIFPKLDIASAVSEAIASEEIASKQPVSAAVHYKTQFWNHLGKFAVAASIMAITLSVVFFINNDEDLSASVTSYAQNEEVIVEGLNIASNEQWIENRLSDFIDRHEKQGVFVIDEYDQTPYSADVISN</sequence>
<dbReference type="Pfam" id="PF03872">
    <property type="entry name" value="RseA_N"/>
    <property type="match status" value="1"/>
</dbReference>
<dbReference type="InterPro" id="IPR052383">
    <property type="entry name" value="Anti-sigma-E_RseA-like"/>
</dbReference>
<dbReference type="RefSeq" id="WP_201090844.1">
    <property type="nucleotide sequence ID" value="NZ_CP067393.1"/>
</dbReference>
<evidence type="ECO:0000259" key="1">
    <source>
        <dbReference type="Pfam" id="PF03872"/>
    </source>
</evidence>
<dbReference type="InterPro" id="IPR005572">
    <property type="entry name" value="Anti-sigma_E_RseA_N"/>
</dbReference>
<dbReference type="GO" id="GO:0016989">
    <property type="term" value="F:sigma factor antagonist activity"/>
    <property type="evidence" value="ECO:0007669"/>
    <property type="project" value="InterPro"/>
</dbReference>
<dbReference type="PANTHER" id="PTHR38104">
    <property type="match status" value="1"/>
</dbReference>
<organism evidence="2 3">
    <name type="scientific">Entomomonas asaccharolytica</name>
    <dbReference type="NCBI Taxonomy" id="2785331"/>
    <lineage>
        <taxon>Bacteria</taxon>
        <taxon>Pseudomonadati</taxon>
        <taxon>Pseudomonadota</taxon>
        <taxon>Gammaproteobacteria</taxon>
        <taxon>Pseudomonadales</taxon>
        <taxon>Pseudomonadaceae</taxon>
        <taxon>Entomomonas</taxon>
    </lineage>
</organism>
<name>A0A974RW94_9GAMM</name>
<keyword evidence="3" id="KW-1185">Reference proteome</keyword>
<dbReference type="EMBL" id="CP067393">
    <property type="protein sequence ID" value="QQP84892.1"/>
    <property type="molecule type" value="Genomic_DNA"/>
</dbReference>
<dbReference type="Proteomes" id="UP000595278">
    <property type="component" value="Chromosome"/>
</dbReference>
<proteinExistence type="predicted"/>
<dbReference type="PANTHER" id="PTHR38104:SF1">
    <property type="entry name" value="ANTI-SIGMA-E FACTOR RSEA"/>
    <property type="match status" value="1"/>
</dbReference>
<dbReference type="CDD" id="cd16328">
    <property type="entry name" value="RseA_N"/>
    <property type="match status" value="1"/>
</dbReference>
<dbReference type="SUPFAM" id="SSF89069">
    <property type="entry name" value="N-terminal, cytoplasmic domain of anti-sigmaE factor RseA"/>
    <property type="match status" value="1"/>
</dbReference>
<reference evidence="2 3" key="1">
    <citation type="submission" date="2021-01" db="EMBL/GenBank/DDBJ databases">
        <title>Entomomonas sp. F2A isolated from a house cricket (Acheta domesticus).</title>
        <authorList>
            <person name="Spergser J."/>
            <person name="Busse H.-J."/>
        </authorList>
    </citation>
    <scope>NUCLEOTIDE SEQUENCE [LARGE SCALE GENOMIC DNA]</scope>
    <source>
        <strain evidence="2 3">F2A</strain>
    </source>
</reference>
<gene>
    <name evidence="2" type="ORF">JHT90_10840</name>
</gene>
<dbReference type="InterPro" id="IPR036147">
    <property type="entry name" value="Anti-sigma_E_RseA_N_sf"/>
</dbReference>
<dbReference type="AlphaFoldDB" id="A0A974RW94"/>
<dbReference type="Gene3D" id="1.10.10.880">
    <property type="entry name" value="Anti sigma-E protein RseA, N-terminal domain"/>
    <property type="match status" value="1"/>
</dbReference>
<feature type="domain" description="Anti sigma-E protein RseA N-terminal" evidence="1">
    <location>
        <begin position="7"/>
        <end position="79"/>
    </location>
</feature>
<evidence type="ECO:0000313" key="3">
    <source>
        <dbReference type="Proteomes" id="UP000595278"/>
    </source>
</evidence>
<protein>
    <recommendedName>
        <fullName evidence="1">Anti sigma-E protein RseA N-terminal domain-containing protein</fullName>
    </recommendedName>
</protein>
<dbReference type="KEGG" id="eaz:JHT90_10840"/>